<comment type="subcellular location">
    <subcellularLocation>
        <location evidence="1">Cell membrane</location>
        <topology evidence="1">Single-pass membrane protein</topology>
    </subcellularLocation>
    <text evidence="1">In newborn cells, forms a ring positioned at mid-cell. Soon after cell division starts and the cells begin elongating, the ring splits into two rings that, as elongation proceeds, move along and mark the future division sites.</text>
</comment>
<proteinExistence type="inferred from homology"/>
<dbReference type="KEGG" id="ssuv:PXH68_02020"/>
<keyword evidence="1" id="KW-0131">Cell cycle</keyword>
<dbReference type="InterPro" id="IPR030858">
    <property type="entry name" value="MapZ"/>
</dbReference>
<evidence type="ECO:0000259" key="5">
    <source>
        <dbReference type="Pfam" id="PF18708"/>
    </source>
</evidence>
<comment type="similarity">
    <text evidence="1">Belongs to the MapZ family.</text>
</comment>
<dbReference type="EMBL" id="CP118733">
    <property type="protein sequence ID" value="WNY47512.1"/>
    <property type="molecule type" value="Genomic_DNA"/>
</dbReference>
<feature type="coiled-coil region" evidence="2">
    <location>
        <begin position="224"/>
        <end position="251"/>
    </location>
</feature>
<feature type="domain" description="MapZ extracellular" evidence="4">
    <location>
        <begin position="171"/>
        <end position="296"/>
    </location>
</feature>
<name>A0AA96VD58_9STRE</name>
<keyword evidence="7" id="KW-1185">Reference proteome</keyword>
<dbReference type="AlphaFoldDB" id="A0AA96VD58"/>
<comment type="subunit">
    <text evidence="1">Interacts with FtsZ.</text>
</comment>
<dbReference type="Proteomes" id="UP001304088">
    <property type="component" value="Chromosome"/>
</dbReference>
<keyword evidence="1" id="KW-0472">Membrane</keyword>
<dbReference type="Pfam" id="PF18708">
    <property type="entry name" value="MapZ_C2"/>
    <property type="match status" value="1"/>
</dbReference>
<gene>
    <name evidence="1" type="primary">mapZ</name>
    <name evidence="6" type="ORF">PXH68_02020</name>
</gene>
<feature type="domain" description="MapZ extracellular C-terminal" evidence="5">
    <location>
        <begin position="361"/>
        <end position="439"/>
    </location>
</feature>
<evidence type="ECO:0000313" key="7">
    <source>
        <dbReference type="Proteomes" id="UP001304088"/>
    </source>
</evidence>
<sequence>MVDKNKQFVDGQEEKVLDFEIAKDLTVGEAVKKHKEIVAGVTEEDGLLDRYIKQHRAEIESKKAWAKEEVAAPVATAVETAKETVEQETKQFDLPKESAATIDPLPVVDSLAEEEEDDFVLGPVEGTSAQKKKLWIWASLGLAFLATLVSAFIWLNRSSSSNTSSSSSSSTSQTSSATSSSSEDANLTAVNELYASFFTDSSLSKLKNSAFDSLSDLKAILDKMDSSSDAYKEAKAKYDSLEKAIAATQAINSQFDKALIVDGELDTTATANSGARFTATATGISSVDATLTAAINFGQSQLENAATVASSSSQAAANTTASTTASSTSQATTSAAVTNSVSVLYGIAVPEGVTLQRNLSRVPYDQAKIDDVNNEAWNFNPGILENIIAISQQRGYISGNNYILEKVNIINGNGYYNLFKPDGTYLFSINCKTGYFVGNGSGHSDALDY</sequence>
<keyword evidence="1" id="KW-0812">Transmembrane</keyword>
<evidence type="ECO:0000256" key="2">
    <source>
        <dbReference type="SAM" id="Coils"/>
    </source>
</evidence>
<evidence type="ECO:0000313" key="6">
    <source>
        <dbReference type="EMBL" id="WNY47512.1"/>
    </source>
</evidence>
<keyword evidence="1 6" id="KW-0132">Cell division</keyword>
<reference evidence="6 7" key="1">
    <citation type="submission" date="2023-02" db="EMBL/GenBank/DDBJ databases">
        <title>Streptococcus sp. Genome Sequencing and Assembly.</title>
        <authorList>
            <person name="Shore S.M."/>
            <person name="Nicholson T.L."/>
        </authorList>
    </citation>
    <scope>NUCLEOTIDE SEQUENCE [LARGE SCALE GENOMIC DNA]</scope>
    <source>
        <strain evidence="6 7">29896</strain>
    </source>
</reference>
<accession>A0AA96VD58</accession>
<keyword evidence="1" id="KW-1003">Cell membrane</keyword>
<feature type="transmembrane region" description="Helical" evidence="1">
    <location>
        <begin position="134"/>
        <end position="155"/>
    </location>
</feature>
<dbReference type="InterPro" id="IPR041295">
    <property type="entry name" value="MapZ_EC1"/>
</dbReference>
<dbReference type="HAMAP" id="MF_01941">
    <property type="entry name" value="MapZ"/>
    <property type="match status" value="1"/>
</dbReference>
<dbReference type="GO" id="GO:0005886">
    <property type="term" value="C:plasma membrane"/>
    <property type="evidence" value="ECO:0007669"/>
    <property type="project" value="UniProtKB-SubCell"/>
</dbReference>
<keyword evidence="1" id="KW-1133">Transmembrane helix</keyword>
<dbReference type="Pfam" id="PF18041">
    <property type="entry name" value="MapZ_EC1"/>
    <property type="match status" value="1"/>
</dbReference>
<evidence type="ECO:0000256" key="3">
    <source>
        <dbReference type="SAM" id="MobiDB-lite"/>
    </source>
</evidence>
<protein>
    <recommendedName>
        <fullName evidence="1">Mid-cell-anchored protein Z</fullName>
    </recommendedName>
</protein>
<feature type="region of interest" description="Disordered" evidence="3">
    <location>
        <begin position="159"/>
        <end position="182"/>
    </location>
</feature>
<evidence type="ECO:0000256" key="1">
    <source>
        <dbReference type="HAMAP-Rule" id="MF_01941"/>
    </source>
</evidence>
<organism evidence="6 7">
    <name type="scientific">Streptococcus suivaginalis</name>
    <dbReference type="NCBI Taxonomy" id="3028082"/>
    <lineage>
        <taxon>Bacteria</taxon>
        <taxon>Bacillati</taxon>
        <taxon>Bacillota</taxon>
        <taxon>Bacilli</taxon>
        <taxon>Lactobacillales</taxon>
        <taxon>Streptococcaceae</taxon>
        <taxon>Streptococcus</taxon>
    </lineage>
</organism>
<dbReference type="RefSeq" id="WP_248027122.1">
    <property type="nucleotide sequence ID" value="NZ_CP118733.1"/>
</dbReference>
<keyword evidence="2" id="KW-0175">Coiled coil</keyword>
<evidence type="ECO:0000259" key="4">
    <source>
        <dbReference type="Pfam" id="PF18041"/>
    </source>
</evidence>
<dbReference type="GO" id="GO:0051301">
    <property type="term" value="P:cell division"/>
    <property type="evidence" value="ECO:0007669"/>
    <property type="project" value="UniProtKB-UniRule"/>
</dbReference>
<dbReference type="InterPro" id="IPR040532">
    <property type="entry name" value="MapZ_C2"/>
</dbReference>
<comment type="function">
    <text evidence="1">Early cell division protein that marks the future cell division site and supports proper FtsZ ring positioning.</text>
</comment>